<keyword evidence="4" id="KW-1133">Transmembrane helix</keyword>
<evidence type="ECO:0000256" key="4">
    <source>
        <dbReference type="ARBA" id="ARBA00022989"/>
    </source>
</evidence>
<dbReference type="AlphaFoldDB" id="A0A511BSC3"/>
<evidence type="ECO:0000256" key="2">
    <source>
        <dbReference type="ARBA" id="ARBA00008854"/>
    </source>
</evidence>
<dbReference type="Gene3D" id="1.20.1440.20">
    <property type="entry name" value="LemA-like domain"/>
    <property type="match status" value="1"/>
</dbReference>
<evidence type="ECO:0000256" key="3">
    <source>
        <dbReference type="ARBA" id="ARBA00022692"/>
    </source>
</evidence>
<dbReference type="GO" id="GO:0016020">
    <property type="term" value="C:membrane"/>
    <property type="evidence" value="ECO:0007669"/>
    <property type="project" value="UniProtKB-SubCell"/>
</dbReference>
<organism evidence="7 8">
    <name type="scientific">Swaminathania salitolerans</name>
    <dbReference type="NCBI Taxonomy" id="182838"/>
    <lineage>
        <taxon>Bacteria</taxon>
        <taxon>Pseudomonadati</taxon>
        <taxon>Pseudomonadota</taxon>
        <taxon>Alphaproteobacteria</taxon>
        <taxon>Acetobacterales</taxon>
        <taxon>Acetobacteraceae</taxon>
        <taxon>Swaminathania</taxon>
    </lineage>
</organism>
<keyword evidence="8" id="KW-1185">Reference proteome</keyword>
<evidence type="ECO:0000313" key="7">
    <source>
        <dbReference type="EMBL" id="GEL03237.1"/>
    </source>
</evidence>
<comment type="subcellular location">
    <subcellularLocation>
        <location evidence="1">Membrane</location>
        <topology evidence="1">Single-pass membrane protein</topology>
    </subcellularLocation>
</comment>
<evidence type="ECO:0008006" key="9">
    <source>
        <dbReference type="Google" id="ProtNLM"/>
    </source>
</evidence>
<comment type="caution">
    <text evidence="7">The sequence shown here is derived from an EMBL/GenBank/DDBJ whole genome shotgun (WGS) entry which is preliminary data.</text>
</comment>
<dbReference type="EMBL" id="BJVC01000006">
    <property type="protein sequence ID" value="GEL03237.1"/>
    <property type="molecule type" value="Genomic_DNA"/>
</dbReference>
<dbReference type="Proteomes" id="UP000321405">
    <property type="component" value="Unassembled WGS sequence"/>
</dbReference>
<gene>
    <name evidence="7" type="ORF">SSA02_24000</name>
</gene>
<dbReference type="InterPro" id="IPR023353">
    <property type="entry name" value="LemA-like_dom_sf"/>
</dbReference>
<dbReference type="PANTHER" id="PTHR34478">
    <property type="entry name" value="PROTEIN LEMA"/>
    <property type="match status" value="1"/>
</dbReference>
<sequence length="235" mass="25987">MSFFLLVLMLVGTAAFAIKTYNDLRRTSERVKRARSDLMGMLRKRITLVNQLIDVCKGYGEHEKLTHLTVAENMTSLTDGLTMAVQTHSALNRVAAIAASFPDLKASTTYEKLMDQLQAVESELQTKREIYNQTVERYNTARASFPTVFVAEALGFPAAPYFETDEEGLETPLSFQTDDGALLKQTVRRLGDTAALRTRDLARKAADRLDQGRQSAAMPAAMPATPGENQPGDHV</sequence>
<dbReference type="OrthoDB" id="9804152at2"/>
<dbReference type="SUPFAM" id="SSF140478">
    <property type="entry name" value="LemA-like"/>
    <property type="match status" value="1"/>
</dbReference>
<keyword evidence="5" id="KW-0472">Membrane</keyword>
<evidence type="ECO:0000313" key="8">
    <source>
        <dbReference type="Proteomes" id="UP000321405"/>
    </source>
</evidence>
<dbReference type="RefSeq" id="WP_147094293.1">
    <property type="nucleotide sequence ID" value="NZ_BJVC01000006.1"/>
</dbReference>
<dbReference type="PANTHER" id="PTHR34478:SF1">
    <property type="entry name" value="PROTEIN LEMA"/>
    <property type="match status" value="1"/>
</dbReference>
<protein>
    <recommendedName>
        <fullName evidence="9">LemA family protein</fullName>
    </recommendedName>
</protein>
<proteinExistence type="inferred from homology"/>
<evidence type="ECO:0000256" key="6">
    <source>
        <dbReference type="SAM" id="MobiDB-lite"/>
    </source>
</evidence>
<accession>A0A511BSC3</accession>
<evidence type="ECO:0000256" key="5">
    <source>
        <dbReference type="ARBA" id="ARBA00023136"/>
    </source>
</evidence>
<keyword evidence="3" id="KW-0812">Transmembrane</keyword>
<comment type="similarity">
    <text evidence="2">Belongs to the LemA family.</text>
</comment>
<feature type="region of interest" description="Disordered" evidence="6">
    <location>
        <begin position="206"/>
        <end position="235"/>
    </location>
</feature>
<dbReference type="InterPro" id="IPR007156">
    <property type="entry name" value="MamQ_LemA"/>
</dbReference>
<reference evidence="7 8" key="1">
    <citation type="submission" date="2019-07" db="EMBL/GenBank/DDBJ databases">
        <title>Whole genome shotgun sequence of Swaminathania salitolerans NBRC 104436.</title>
        <authorList>
            <person name="Hosoyama A."/>
            <person name="Uohara A."/>
            <person name="Ohji S."/>
            <person name="Ichikawa N."/>
        </authorList>
    </citation>
    <scope>NUCLEOTIDE SEQUENCE [LARGE SCALE GENOMIC DNA]</scope>
    <source>
        <strain evidence="7 8">NBRC 104436</strain>
    </source>
</reference>
<evidence type="ECO:0000256" key="1">
    <source>
        <dbReference type="ARBA" id="ARBA00004167"/>
    </source>
</evidence>
<dbReference type="Pfam" id="PF04011">
    <property type="entry name" value="LemA"/>
    <property type="match status" value="1"/>
</dbReference>
<name>A0A511BSC3_9PROT</name>